<name>A0A091B328_9GAMM</name>
<dbReference type="eggNOG" id="ENOG5031R3M">
    <property type="taxonomic scope" value="Bacteria"/>
</dbReference>
<evidence type="ECO:0000313" key="3">
    <source>
        <dbReference type="EMBL" id="KFN46988.1"/>
    </source>
</evidence>
<dbReference type="InterPro" id="IPR058511">
    <property type="entry name" value="DUF8198"/>
</dbReference>
<dbReference type="AlphaFoldDB" id="A0A091B328"/>
<feature type="domain" description="DUF8198" evidence="2">
    <location>
        <begin position="26"/>
        <end position="237"/>
    </location>
</feature>
<dbReference type="STRING" id="1384056.N787_01435"/>
<gene>
    <name evidence="3" type="ORF">N787_01435</name>
</gene>
<dbReference type="Pfam" id="PF26621">
    <property type="entry name" value="DUF8198"/>
    <property type="match status" value="1"/>
</dbReference>
<dbReference type="InterPro" id="IPR058063">
    <property type="entry name" value="FFLEE_fam"/>
</dbReference>
<keyword evidence="4" id="KW-1185">Reference proteome</keyword>
<evidence type="ECO:0000256" key="1">
    <source>
        <dbReference type="SAM" id="MobiDB-lite"/>
    </source>
</evidence>
<dbReference type="NCBIfam" id="NF047641">
    <property type="entry name" value="FFLEE_fam"/>
    <property type="match status" value="1"/>
</dbReference>
<sequence>MRSVSASPLRQKLARRLAWQRDVHDPVRDPRNRLPVLARLRAWQTRRLAASFEDFLANPRMRPAAEFFLSDLYGEKDFSARDRDVARIMPLMSRLLPDTLLEAAADAIGLAVLSHAFDLRMAEQLARRKAPEAEITLADYGVAYRAVGLPRLRRLQIELILGVGWTLDGAVHQRGVFKLLRASRLPARAAGLSELQGFLERGFGAFEALDGAGEFLEAIGHRERQASARLFAGDPDPFATGASRTPRRGSAGSRARSGP</sequence>
<comment type="caution">
    <text evidence="3">The sequence shown here is derived from an EMBL/GenBank/DDBJ whole genome shotgun (WGS) entry which is preliminary data.</text>
</comment>
<dbReference type="PATRIC" id="fig|1384056.3.peg.916"/>
<dbReference type="EMBL" id="AVCK01000012">
    <property type="protein sequence ID" value="KFN46988.1"/>
    <property type="molecule type" value="Genomic_DNA"/>
</dbReference>
<evidence type="ECO:0000313" key="4">
    <source>
        <dbReference type="Proteomes" id="UP000029393"/>
    </source>
</evidence>
<proteinExistence type="predicted"/>
<protein>
    <recommendedName>
        <fullName evidence="2">DUF8198 domain-containing protein</fullName>
    </recommendedName>
</protein>
<reference evidence="3 4" key="1">
    <citation type="submission" date="2013-09" db="EMBL/GenBank/DDBJ databases">
        <title>Genome sequencing of Arenimonas metalli.</title>
        <authorList>
            <person name="Chen F."/>
            <person name="Wang G."/>
        </authorList>
    </citation>
    <scope>NUCLEOTIDE SEQUENCE [LARGE SCALE GENOMIC DNA]</scope>
    <source>
        <strain evidence="3 4">CF5-1</strain>
    </source>
</reference>
<dbReference type="Proteomes" id="UP000029393">
    <property type="component" value="Unassembled WGS sequence"/>
</dbReference>
<evidence type="ECO:0000259" key="2">
    <source>
        <dbReference type="Pfam" id="PF26621"/>
    </source>
</evidence>
<feature type="region of interest" description="Disordered" evidence="1">
    <location>
        <begin position="230"/>
        <end position="259"/>
    </location>
</feature>
<accession>A0A091B328</accession>
<organism evidence="3 4">
    <name type="scientific">Arenimonas metalli CF5-1</name>
    <dbReference type="NCBI Taxonomy" id="1384056"/>
    <lineage>
        <taxon>Bacteria</taxon>
        <taxon>Pseudomonadati</taxon>
        <taxon>Pseudomonadota</taxon>
        <taxon>Gammaproteobacteria</taxon>
        <taxon>Lysobacterales</taxon>
        <taxon>Lysobacteraceae</taxon>
        <taxon>Arenimonas</taxon>
    </lineage>
</organism>
<feature type="compositionally biased region" description="Low complexity" evidence="1">
    <location>
        <begin position="241"/>
        <end position="259"/>
    </location>
</feature>